<dbReference type="Proteomes" id="UP000000328">
    <property type="component" value="Chromosome"/>
</dbReference>
<keyword evidence="1" id="KW-0001">2Fe-2S</keyword>
<keyword evidence="2" id="KW-0479">Metal-binding</keyword>
<dbReference type="PATRIC" id="fig|749927.5.peg.4224"/>
<dbReference type="Pfam" id="PF19299">
    <property type="entry name" value="DUF5914"/>
    <property type="match status" value="1"/>
</dbReference>
<dbReference type="EMBL" id="CP002000">
    <property type="protein sequence ID" value="ADJ45861.1"/>
    <property type="molecule type" value="Genomic_DNA"/>
</dbReference>
<evidence type="ECO:0000256" key="1">
    <source>
        <dbReference type="ARBA" id="ARBA00022714"/>
    </source>
</evidence>
<dbReference type="GO" id="GO:0004497">
    <property type="term" value="F:monooxygenase activity"/>
    <property type="evidence" value="ECO:0007669"/>
    <property type="project" value="UniProtKB-ARBA"/>
</dbReference>
<evidence type="ECO:0000313" key="7">
    <source>
        <dbReference type="EMBL" id="ADJ45861.1"/>
    </source>
</evidence>
<evidence type="ECO:0000256" key="5">
    <source>
        <dbReference type="ARBA" id="ARBA00023014"/>
    </source>
</evidence>
<dbReference type="Pfam" id="PF00355">
    <property type="entry name" value="Rieske"/>
    <property type="match status" value="1"/>
</dbReference>
<evidence type="ECO:0000256" key="3">
    <source>
        <dbReference type="ARBA" id="ARBA00023002"/>
    </source>
</evidence>
<dbReference type="SUPFAM" id="SSF50022">
    <property type="entry name" value="ISP domain"/>
    <property type="match status" value="1"/>
</dbReference>
<dbReference type="eggNOG" id="COG4638">
    <property type="taxonomic scope" value="Bacteria"/>
</dbReference>
<evidence type="ECO:0000256" key="4">
    <source>
        <dbReference type="ARBA" id="ARBA00023004"/>
    </source>
</evidence>
<organism evidence="7 8">
    <name type="scientific">Amycolatopsis mediterranei (strain U-32)</name>
    <dbReference type="NCBI Taxonomy" id="749927"/>
    <lineage>
        <taxon>Bacteria</taxon>
        <taxon>Bacillati</taxon>
        <taxon>Actinomycetota</taxon>
        <taxon>Actinomycetes</taxon>
        <taxon>Pseudonocardiales</taxon>
        <taxon>Pseudonocardiaceae</taxon>
        <taxon>Amycolatopsis</taxon>
    </lineage>
</organism>
<dbReference type="InterPro" id="IPR045612">
    <property type="entry name" value="DUF5914"/>
</dbReference>
<dbReference type="GO" id="GO:0046872">
    <property type="term" value="F:metal ion binding"/>
    <property type="evidence" value="ECO:0007669"/>
    <property type="project" value="UniProtKB-KW"/>
</dbReference>
<evidence type="ECO:0000313" key="8">
    <source>
        <dbReference type="Proteomes" id="UP000000328"/>
    </source>
</evidence>
<dbReference type="PANTHER" id="PTHR21266">
    <property type="entry name" value="IRON-SULFUR DOMAIN CONTAINING PROTEIN"/>
    <property type="match status" value="1"/>
</dbReference>
<reference evidence="7 8" key="1">
    <citation type="journal article" date="2010" name="Cell Res.">
        <title>Complete genome sequence of the rifamycin SV-producing Amycolatopsis mediterranei U32 revealed its genetic characteristics in phylogeny and metabolism.</title>
        <authorList>
            <person name="Zhao W."/>
            <person name="Zhong Y."/>
            <person name="Yuan H."/>
            <person name="Wang J."/>
            <person name="Zheng H."/>
            <person name="Wang Y."/>
            <person name="Cen X."/>
            <person name="Xu F."/>
            <person name="Bai J."/>
            <person name="Han X."/>
            <person name="Lu G."/>
            <person name="Zhu Y."/>
            <person name="Shao Z."/>
            <person name="Yan H."/>
            <person name="Li C."/>
            <person name="Peng N."/>
            <person name="Zhang Z."/>
            <person name="Zhang Y."/>
            <person name="Lin W."/>
            <person name="Fan Y."/>
            <person name="Qin Z."/>
            <person name="Hu Y."/>
            <person name="Zhu B."/>
            <person name="Wang S."/>
            <person name="Ding X."/>
            <person name="Zhao G.P."/>
        </authorList>
    </citation>
    <scope>NUCLEOTIDE SEQUENCE [LARGE SCALE GENOMIC DNA]</scope>
    <source>
        <strain evidence="8">U-32</strain>
    </source>
</reference>
<dbReference type="GO" id="GO:0051537">
    <property type="term" value="F:2 iron, 2 sulfur cluster binding"/>
    <property type="evidence" value="ECO:0007669"/>
    <property type="project" value="UniProtKB-KW"/>
</dbReference>
<dbReference type="OrthoDB" id="4741956at2"/>
<name>A0A0H3D5E3_AMYMU</name>
<keyword evidence="3" id="KW-0560">Oxidoreductase</keyword>
<sequence>MAEDDSRAGRFGRPWQAGARPVDLKRQVIERWPARWPVQPFREPAWARQEPTYAGCSPALIEAAVKRAGARPSGNWFVFAAGREIRADRPFDVRVGGRELVAWRGPDGALLVGPGACPHLGAPLAQARVHGGELVCRWHGLRVGADRPGWTALPSYDDGVLAWVRLDRIGGEQPTERPIVPVRPPGTTVDAVATLAGVCEPEDVVANRLDPWHGAWFHPYSFAKLRVLSAPEGVDVPEAEDRFVVEVTFRLAGKIGVPVVAEFTCPGPRTVLMTIVDGEGTGSVVETHATPLGPGSDGRPRTAVIEATIAASDRPGFAKAARMAPVLRPLMRRAAARLWRDDLAYAERRYALRGDHR</sequence>
<accession>A0A0H3D5E3</accession>
<dbReference type="InterPro" id="IPR036922">
    <property type="entry name" value="Rieske_2Fe-2S_sf"/>
</dbReference>
<dbReference type="InterPro" id="IPR017941">
    <property type="entry name" value="Rieske_2Fe-2S"/>
</dbReference>
<proteinExistence type="predicted"/>
<dbReference type="PROSITE" id="PS51296">
    <property type="entry name" value="RIESKE"/>
    <property type="match status" value="1"/>
</dbReference>
<gene>
    <name evidence="7" type="ordered locus">AMED_4084</name>
</gene>
<dbReference type="Gene3D" id="2.102.10.10">
    <property type="entry name" value="Rieske [2Fe-2S] iron-sulphur domain"/>
    <property type="match status" value="1"/>
</dbReference>
<keyword evidence="5" id="KW-0411">Iron-sulfur</keyword>
<dbReference type="AlphaFoldDB" id="A0A0H3D5E3"/>
<evidence type="ECO:0000256" key="2">
    <source>
        <dbReference type="ARBA" id="ARBA00022723"/>
    </source>
</evidence>
<dbReference type="GO" id="GO:0016705">
    <property type="term" value="F:oxidoreductase activity, acting on paired donors, with incorporation or reduction of molecular oxygen"/>
    <property type="evidence" value="ECO:0007669"/>
    <property type="project" value="UniProtKB-ARBA"/>
</dbReference>
<feature type="domain" description="Rieske" evidence="6">
    <location>
        <begin position="77"/>
        <end position="164"/>
    </location>
</feature>
<evidence type="ECO:0000259" key="6">
    <source>
        <dbReference type="PROSITE" id="PS51296"/>
    </source>
</evidence>
<dbReference type="InterPro" id="IPR050584">
    <property type="entry name" value="Cholesterol_7-desaturase"/>
</dbReference>
<dbReference type="HOGENOM" id="CLU_831113_0_0_11"/>
<dbReference type="PANTHER" id="PTHR21266:SF60">
    <property type="entry name" value="3-KETOSTEROID-9-ALPHA-MONOOXYGENASE, OXYGENASE COMPONENT"/>
    <property type="match status" value="1"/>
</dbReference>
<protein>
    <submittedName>
        <fullName evidence="7">Rieske (2Fe-2S) domain-containing protein</fullName>
    </submittedName>
</protein>
<keyword evidence="4" id="KW-0408">Iron</keyword>
<dbReference type="KEGG" id="amd:AMED_4084"/>